<dbReference type="InterPro" id="IPR000014">
    <property type="entry name" value="PAS"/>
</dbReference>
<dbReference type="PROSITE" id="PS50112">
    <property type="entry name" value="PAS"/>
    <property type="match status" value="1"/>
</dbReference>
<proteinExistence type="predicted"/>
<organism evidence="3 4">
    <name type="scientific">Clostridium porci</name>
    <dbReference type="NCBI Taxonomy" id="2605778"/>
    <lineage>
        <taxon>Bacteria</taxon>
        <taxon>Bacillati</taxon>
        <taxon>Bacillota</taxon>
        <taxon>Clostridia</taxon>
        <taxon>Eubacteriales</taxon>
        <taxon>Clostridiaceae</taxon>
        <taxon>Clostridium</taxon>
    </lineage>
</organism>
<dbReference type="CDD" id="cd01949">
    <property type="entry name" value="GGDEF"/>
    <property type="match status" value="1"/>
</dbReference>
<evidence type="ECO:0000313" key="4">
    <source>
        <dbReference type="Proteomes" id="UP000429958"/>
    </source>
</evidence>
<dbReference type="NCBIfam" id="TIGR00229">
    <property type="entry name" value="sensory_box"/>
    <property type="match status" value="1"/>
</dbReference>
<dbReference type="SMART" id="SM00091">
    <property type="entry name" value="PAS"/>
    <property type="match status" value="1"/>
</dbReference>
<accession>A0A7X2NK48</accession>
<dbReference type="Gene3D" id="3.30.450.20">
    <property type="entry name" value="PAS domain"/>
    <property type="match status" value="1"/>
</dbReference>
<reference evidence="3 4" key="1">
    <citation type="submission" date="2019-08" db="EMBL/GenBank/DDBJ databases">
        <title>In-depth cultivation of the pig gut microbiome towards novel bacterial diversity and tailored functional studies.</title>
        <authorList>
            <person name="Wylensek D."/>
            <person name="Hitch T.C.A."/>
            <person name="Clavel T."/>
        </authorList>
    </citation>
    <scope>NUCLEOTIDE SEQUENCE [LARGE SCALE GENOMIC DNA]</scope>
    <source>
        <strain evidence="3 4">WCA-389-WT-23D1</strain>
    </source>
</reference>
<dbReference type="PROSITE" id="PS50887">
    <property type="entry name" value="GGDEF"/>
    <property type="match status" value="1"/>
</dbReference>
<dbReference type="Pfam" id="PF13426">
    <property type="entry name" value="PAS_9"/>
    <property type="match status" value="1"/>
</dbReference>
<name>A0A7X2NK48_9CLOT</name>
<gene>
    <name evidence="3" type="ORF">FYJ39_06025</name>
</gene>
<dbReference type="InterPro" id="IPR035965">
    <property type="entry name" value="PAS-like_dom_sf"/>
</dbReference>
<dbReference type="Pfam" id="PF00990">
    <property type="entry name" value="GGDEF"/>
    <property type="match status" value="1"/>
</dbReference>
<dbReference type="SUPFAM" id="SSF55073">
    <property type="entry name" value="Nucleotide cyclase"/>
    <property type="match status" value="1"/>
</dbReference>
<dbReference type="RefSeq" id="WP_154471627.1">
    <property type="nucleotide sequence ID" value="NZ_DBEWUL010000031.1"/>
</dbReference>
<comment type="caution">
    <text evidence="3">The sequence shown here is derived from an EMBL/GenBank/DDBJ whole genome shotgun (WGS) entry which is preliminary data.</text>
</comment>
<evidence type="ECO:0000313" key="3">
    <source>
        <dbReference type="EMBL" id="MSS36140.1"/>
    </source>
</evidence>
<evidence type="ECO:0000259" key="1">
    <source>
        <dbReference type="PROSITE" id="PS50112"/>
    </source>
</evidence>
<dbReference type="SUPFAM" id="SSF55785">
    <property type="entry name" value="PYP-like sensor domain (PAS domain)"/>
    <property type="match status" value="1"/>
</dbReference>
<dbReference type="InterPro" id="IPR000160">
    <property type="entry name" value="GGDEF_dom"/>
</dbReference>
<feature type="domain" description="GGDEF" evidence="2">
    <location>
        <begin position="169"/>
        <end position="299"/>
    </location>
</feature>
<keyword evidence="4" id="KW-1185">Reference proteome</keyword>
<dbReference type="EMBL" id="VUMD01000004">
    <property type="protein sequence ID" value="MSS36140.1"/>
    <property type="molecule type" value="Genomic_DNA"/>
</dbReference>
<evidence type="ECO:0000259" key="2">
    <source>
        <dbReference type="PROSITE" id="PS50887"/>
    </source>
</evidence>
<dbReference type="PANTHER" id="PTHR46663">
    <property type="entry name" value="DIGUANYLATE CYCLASE DGCT-RELATED"/>
    <property type="match status" value="1"/>
</dbReference>
<dbReference type="FunFam" id="3.30.70.270:FF:000001">
    <property type="entry name" value="Diguanylate cyclase domain protein"/>
    <property type="match status" value="1"/>
</dbReference>
<dbReference type="AlphaFoldDB" id="A0A7X2NK48"/>
<dbReference type="Proteomes" id="UP000429958">
    <property type="component" value="Unassembled WGS sequence"/>
</dbReference>
<dbReference type="NCBIfam" id="TIGR00254">
    <property type="entry name" value="GGDEF"/>
    <property type="match status" value="1"/>
</dbReference>
<dbReference type="InterPro" id="IPR029787">
    <property type="entry name" value="Nucleotide_cyclase"/>
</dbReference>
<dbReference type="InterPro" id="IPR043128">
    <property type="entry name" value="Rev_trsase/Diguanyl_cyclase"/>
</dbReference>
<dbReference type="Gene3D" id="3.30.70.270">
    <property type="match status" value="1"/>
</dbReference>
<protein>
    <submittedName>
        <fullName evidence="3">Diguanylate cyclase</fullName>
    </submittedName>
</protein>
<dbReference type="CDD" id="cd00130">
    <property type="entry name" value="PAS"/>
    <property type="match status" value="1"/>
</dbReference>
<feature type="domain" description="PAS" evidence="1">
    <location>
        <begin position="4"/>
        <end position="50"/>
    </location>
</feature>
<sequence length="299" mass="34187">MKEMEELYLSIINHLPDGIYFVDNERKIHFWNKAAEKITGYSADEIVGKNCQNSRLNHIDQKGRPLCSVSCPLFATLSDGKNRRENIFVRHKKGYRVPVSTNIFPLRKNGKIIGAVEVFTQNSPAVYEDSLVEHLADLAMHDPLTRLPNRRYLESFLEYKISEYMRFGRLCAVLMGDIDNFRHFNNHYGHEAGDRVLVNIASSIKGNMRRDDLIGRWGGEEFVGIYSIRKPEDGAVIGEKFRQMVFHTDLPYGEASLRVSMSIGVTVICAHDTLETLMNRVDHLMYQSKKKGKNCVTVG</sequence>
<dbReference type="PANTHER" id="PTHR46663:SF4">
    <property type="entry name" value="DIGUANYLATE CYCLASE DGCT-RELATED"/>
    <property type="match status" value="1"/>
</dbReference>
<dbReference type="InterPro" id="IPR052163">
    <property type="entry name" value="DGC-Regulatory_Protein"/>
</dbReference>
<dbReference type="SMART" id="SM00267">
    <property type="entry name" value="GGDEF"/>
    <property type="match status" value="1"/>
</dbReference>